<protein>
    <recommendedName>
        <fullName evidence="6">Zinc ribbon domain-containing protein</fullName>
    </recommendedName>
</protein>
<feature type="transmembrane region" description="Helical" evidence="1">
    <location>
        <begin position="115"/>
        <end position="133"/>
    </location>
</feature>
<sequence length="375" mass="37853">MGVAPSWAECSVRYTRAMPQTLCPSCGHSPIPRGASACPACGEPFDHLQSYKKVGRTRLDRLGDAVDDEATVFGGDLVTSAVSAHPGPVAAVLGAGAAAWFLRAGGVLGSLQDPSWTYGLVALDLVLALVLVLNRGPVKGIAQTGLTVQLVATAWLARGAPTAPVHVAYFALGLVALFLVVGEPGPARRYTGLGLGLATALASAVLLAMPGTGASLGGGGVRQLLVGSELGYRLELPVGWERLTREQLATHLPLPAATLHGSGVGFGDMARGRYGFLWVERSTGVKLEAGCQGLLSAVGTGEEARTASPAALGSRSKLYTLSTSAGARGTLGCGLLPDGRLVGLAVVAAGSGDAQPGDTGGQESFAAVGEGLALQ</sequence>
<feature type="transmembrane region" description="Helical" evidence="1">
    <location>
        <begin position="89"/>
        <end position="109"/>
    </location>
</feature>
<organism evidence="2 5">
    <name type="scientific">Myxococcus fulvus</name>
    <dbReference type="NCBI Taxonomy" id="33"/>
    <lineage>
        <taxon>Bacteria</taxon>
        <taxon>Pseudomonadati</taxon>
        <taxon>Myxococcota</taxon>
        <taxon>Myxococcia</taxon>
        <taxon>Myxococcales</taxon>
        <taxon>Cystobacterineae</taxon>
        <taxon>Myxococcaceae</taxon>
        <taxon>Myxococcus</taxon>
    </lineage>
</organism>
<evidence type="ECO:0000313" key="2">
    <source>
        <dbReference type="EMBL" id="GEN12723.1"/>
    </source>
</evidence>
<keyword evidence="4" id="KW-1185">Reference proteome</keyword>
<evidence type="ECO:0008006" key="6">
    <source>
        <dbReference type="Google" id="ProtNLM"/>
    </source>
</evidence>
<dbReference type="AlphaFoldDB" id="A0A511TGD1"/>
<feature type="transmembrane region" description="Helical" evidence="1">
    <location>
        <begin position="193"/>
        <end position="213"/>
    </location>
</feature>
<accession>A0A511TGD1</accession>
<comment type="caution">
    <text evidence="2">The sequence shown here is derived from an EMBL/GenBank/DDBJ whole genome shotgun (WGS) entry which is preliminary data.</text>
</comment>
<evidence type="ECO:0000256" key="1">
    <source>
        <dbReference type="SAM" id="Phobius"/>
    </source>
</evidence>
<dbReference type="Proteomes" id="UP000321514">
    <property type="component" value="Unassembled WGS sequence"/>
</dbReference>
<keyword evidence="1" id="KW-0472">Membrane</keyword>
<dbReference type="Proteomes" id="UP000183760">
    <property type="component" value="Unassembled WGS sequence"/>
</dbReference>
<name>A0A511TGD1_MYXFU</name>
<proteinExistence type="predicted"/>
<dbReference type="EMBL" id="BJXR01000068">
    <property type="protein sequence ID" value="GEN12723.1"/>
    <property type="molecule type" value="Genomic_DNA"/>
</dbReference>
<keyword evidence="1" id="KW-1133">Transmembrane helix</keyword>
<reference evidence="2 5" key="2">
    <citation type="submission" date="2019-07" db="EMBL/GenBank/DDBJ databases">
        <title>Whole genome shotgun sequence of Myxococcus fulvus NBRC 100333.</title>
        <authorList>
            <person name="Hosoyama A."/>
            <person name="Uohara A."/>
            <person name="Ohji S."/>
            <person name="Ichikawa N."/>
        </authorList>
    </citation>
    <scope>NUCLEOTIDE SEQUENCE [LARGE SCALE GENOMIC DNA]</scope>
    <source>
        <strain evidence="2 5">NBRC 100333</strain>
    </source>
</reference>
<evidence type="ECO:0000313" key="3">
    <source>
        <dbReference type="EMBL" id="SEU36112.1"/>
    </source>
</evidence>
<evidence type="ECO:0000313" key="5">
    <source>
        <dbReference type="Proteomes" id="UP000321514"/>
    </source>
</evidence>
<evidence type="ECO:0000313" key="4">
    <source>
        <dbReference type="Proteomes" id="UP000183760"/>
    </source>
</evidence>
<dbReference type="EMBL" id="FOIB01000011">
    <property type="protein sequence ID" value="SEU36112.1"/>
    <property type="molecule type" value="Genomic_DNA"/>
</dbReference>
<gene>
    <name evidence="2" type="ORF">MFU01_77600</name>
    <name evidence="3" type="ORF">SAMN05443572_11196</name>
</gene>
<feature type="transmembrane region" description="Helical" evidence="1">
    <location>
        <begin position="163"/>
        <end position="181"/>
    </location>
</feature>
<keyword evidence="1" id="KW-0812">Transmembrane</keyword>
<reference evidence="3 4" key="1">
    <citation type="submission" date="2016-10" db="EMBL/GenBank/DDBJ databases">
        <authorList>
            <person name="Varghese N."/>
            <person name="Submissions S."/>
        </authorList>
    </citation>
    <scope>NUCLEOTIDE SEQUENCE [LARGE SCALE GENOMIC DNA]</scope>
    <source>
        <strain evidence="3 4">DSM 16525</strain>
    </source>
</reference>